<dbReference type="PANTHER" id="PTHR44154">
    <property type="entry name" value="QUINONE OXIDOREDUCTASE"/>
    <property type="match status" value="1"/>
</dbReference>
<gene>
    <name evidence="3" type="ORF">EHS25_009004</name>
</gene>
<dbReference type="Pfam" id="PF08240">
    <property type="entry name" value="ADH_N"/>
    <property type="match status" value="1"/>
</dbReference>
<proteinExistence type="predicted"/>
<keyword evidence="4" id="KW-1185">Reference proteome</keyword>
<evidence type="ECO:0000313" key="4">
    <source>
        <dbReference type="Proteomes" id="UP000279259"/>
    </source>
</evidence>
<dbReference type="AlphaFoldDB" id="A0A427YKL8"/>
<dbReference type="SMART" id="SM00829">
    <property type="entry name" value="PKS_ER"/>
    <property type="match status" value="1"/>
</dbReference>
<evidence type="ECO:0000256" key="1">
    <source>
        <dbReference type="ARBA" id="ARBA00022857"/>
    </source>
</evidence>
<dbReference type="EMBL" id="RSCD01000007">
    <property type="protein sequence ID" value="RSH91635.1"/>
    <property type="molecule type" value="Genomic_DNA"/>
</dbReference>
<dbReference type="InterPro" id="IPR013154">
    <property type="entry name" value="ADH-like_N"/>
</dbReference>
<reference evidence="3 4" key="1">
    <citation type="submission" date="2018-11" db="EMBL/GenBank/DDBJ databases">
        <title>Genome sequence of Saitozyma podzolica DSM 27192.</title>
        <authorList>
            <person name="Aliyu H."/>
            <person name="Gorte O."/>
            <person name="Ochsenreither K."/>
        </authorList>
    </citation>
    <scope>NUCLEOTIDE SEQUENCE [LARGE SCALE GENOMIC DNA]</scope>
    <source>
        <strain evidence="3 4">DSM 27192</strain>
    </source>
</reference>
<evidence type="ECO:0000259" key="2">
    <source>
        <dbReference type="SMART" id="SM00829"/>
    </source>
</evidence>
<dbReference type="PANTHER" id="PTHR44154:SF1">
    <property type="entry name" value="QUINONE OXIDOREDUCTASE"/>
    <property type="match status" value="1"/>
</dbReference>
<feature type="domain" description="Enoyl reductase (ER)" evidence="2">
    <location>
        <begin position="11"/>
        <end position="173"/>
    </location>
</feature>
<organism evidence="3 4">
    <name type="scientific">Saitozyma podzolica</name>
    <dbReference type="NCBI Taxonomy" id="1890683"/>
    <lineage>
        <taxon>Eukaryota</taxon>
        <taxon>Fungi</taxon>
        <taxon>Dikarya</taxon>
        <taxon>Basidiomycota</taxon>
        <taxon>Agaricomycotina</taxon>
        <taxon>Tremellomycetes</taxon>
        <taxon>Tremellales</taxon>
        <taxon>Trimorphomycetaceae</taxon>
        <taxon>Saitozyma</taxon>
    </lineage>
</organism>
<name>A0A427YKL8_9TREE</name>
<dbReference type="OrthoDB" id="9930022at2759"/>
<dbReference type="GO" id="GO:0016491">
    <property type="term" value="F:oxidoreductase activity"/>
    <property type="evidence" value="ECO:0007669"/>
    <property type="project" value="InterPro"/>
</dbReference>
<dbReference type="InterPro" id="IPR011032">
    <property type="entry name" value="GroES-like_sf"/>
</dbReference>
<dbReference type="InterPro" id="IPR020843">
    <property type="entry name" value="ER"/>
</dbReference>
<sequence length="194" mass="20475">MKAIRYEAYGEPADVLRLEEAAIPLLNEGHVAVRVHACGLNPADWALCRGLSAKKLPSGIGLDVSGLITAIGEGVTDVAVGDAVFGPSSFMDYPTAGASDYAILYHWDRLPDGLSHVDAAALPMVVETAARYLSWLAAEGLFLVPIARTFALEDWREALDISVAGRARGKLVLLPSPRVDGSVDLGGPSAPLRT</sequence>
<evidence type="ECO:0000313" key="3">
    <source>
        <dbReference type="EMBL" id="RSH91635.1"/>
    </source>
</evidence>
<dbReference type="SUPFAM" id="SSF50129">
    <property type="entry name" value="GroES-like"/>
    <property type="match status" value="1"/>
</dbReference>
<comment type="caution">
    <text evidence="3">The sequence shown here is derived from an EMBL/GenBank/DDBJ whole genome shotgun (WGS) entry which is preliminary data.</text>
</comment>
<protein>
    <recommendedName>
        <fullName evidence="2">Enoyl reductase (ER) domain-containing protein</fullName>
    </recommendedName>
</protein>
<dbReference type="Proteomes" id="UP000279259">
    <property type="component" value="Unassembled WGS sequence"/>
</dbReference>
<dbReference type="InterPro" id="IPR051603">
    <property type="entry name" value="Zinc-ADH_QOR/CCCR"/>
</dbReference>
<keyword evidence="1" id="KW-0521">NADP</keyword>
<dbReference type="STRING" id="1890683.A0A427YKL8"/>
<accession>A0A427YKL8</accession>
<dbReference type="Gene3D" id="3.90.180.10">
    <property type="entry name" value="Medium-chain alcohol dehydrogenases, catalytic domain"/>
    <property type="match status" value="1"/>
</dbReference>